<organism evidence="1">
    <name type="scientific">hydrothermal vent metagenome</name>
    <dbReference type="NCBI Taxonomy" id="652676"/>
    <lineage>
        <taxon>unclassified sequences</taxon>
        <taxon>metagenomes</taxon>
        <taxon>ecological metagenomes</taxon>
    </lineage>
</organism>
<protein>
    <submittedName>
        <fullName evidence="1">Uncharacterized protein</fullName>
    </submittedName>
</protein>
<sequence length="157" mass="17994">MDSHLVSYNTDTQTVNWHLYYGNRTPIGSNAKLDRDDTDSYGPETTTLTSIDDNATYKYYIFNYSGDAPLKDSDAKVDVVYDGRIYHSEVPYEDGNAWKVFEITDGVLTMCETNCMSDNESARRDTISYDDIYNMRVDVSEQNSLRKIEEDIQSSVK</sequence>
<name>A0A1W1CYT9_9ZZZZ</name>
<accession>A0A1W1CYT9</accession>
<reference evidence="1" key="1">
    <citation type="submission" date="2016-10" db="EMBL/GenBank/DDBJ databases">
        <authorList>
            <person name="de Groot N.N."/>
        </authorList>
    </citation>
    <scope>NUCLEOTIDE SEQUENCE</scope>
</reference>
<dbReference type="AlphaFoldDB" id="A0A1W1CYT9"/>
<evidence type="ECO:0000313" key="1">
    <source>
        <dbReference type="EMBL" id="SFV70811.1"/>
    </source>
</evidence>
<proteinExistence type="predicted"/>
<dbReference type="EMBL" id="FPHH01000158">
    <property type="protein sequence ID" value="SFV70811.1"/>
    <property type="molecule type" value="Genomic_DNA"/>
</dbReference>
<gene>
    <name evidence="1" type="ORF">MNB_SM-5-1096</name>
</gene>